<comment type="caution">
    <text evidence="2">The sequence shown here is derived from an EMBL/GenBank/DDBJ whole genome shotgun (WGS) entry which is preliminary data.</text>
</comment>
<evidence type="ECO:0000313" key="2">
    <source>
        <dbReference type="EMBL" id="NML64616.1"/>
    </source>
</evidence>
<evidence type="ECO:0000256" key="1">
    <source>
        <dbReference type="SAM" id="Phobius"/>
    </source>
</evidence>
<proteinExistence type="predicted"/>
<accession>A0A7Y0AC39</accession>
<protein>
    <recommendedName>
        <fullName evidence="4">DUF3098 domain-containing protein</fullName>
    </recommendedName>
</protein>
<keyword evidence="1" id="KW-0472">Membrane</keyword>
<dbReference type="RefSeq" id="WP_169529902.1">
    <property type="nucleotide sequence ID" value="NZ_JABBGH010000001.1"/>
</dbReference>
<evidence type="ECO:0008006" key="4">
    <source>
        <dbReference type="Google" id="ProtNLM"/>
    </source>
</evidence>
<feature type="transmembrane region" description="Helical" evidence="1">
    <location>
        <begin position="29"/>
        <end position="46"/>
    </location>
</feature>
<organism evidence="2 3">
    <name type="scientific">Hymenobacter polaris</name>
    <dbReference type="NCBI Taxonomy" id="2682546"/>
    <lineage>
        <taxon>Bacteria</taxon>
        <taxon>Pseudomonadati</taxon>
        <taxon>Bacteroidota</taxon>
        <taxon>Cytophagia</taxon>
        <taxon>Cytophagales</taxon>
        <taxon>Hymenobacteraceae</taxon>
        <taxon>Hymenobacter</taxon>
    </lineage>
</organism>
<evidence type="ECO:0000313" key="3">
    <source>
        <dbReference type="Proteomes" id="UP000559626"/>
    </source>
</evidence>
<sequence length="60" mass="6483">MLGILLIFAGWLAGGIGYGEPVGPPWNTILFLAVIPLIISGILLLFKQTEPDVHVNKKAR</sequence>
<keyword evidence="1" id="KW-1133">Transmembrane helix</keyword>
<dbReference type="AlphaFoldDB" id="A0A7Y0AC39"/>
<dbReference type="Proteomes" id="UP000559626">
    <property type="component" value="Unassembled WGS sequence"/>
</dbReference>
<keyword evidence="1" id="KW-0812">Transmembrane</keyword>
<dbReference type="EMBL" id="JABBGH010000001">
    <property type="protein sequence ID" value="NML64616.1"/>
    <property type="molecule type" value="Genomic_DNA"/>
</dbReference>
<keyword evidence="3" id="KW-1185">Reference proteome</keyword>
<gene>
    <name evidence="2" type="ORF">HHL22_05295</name>
</gene>
<reference evidence="2 3" key="1">
    <citation type="submission" date="2020-04" db="EMBL/GenBank/DDBJ databases">
        <title>Hymenobacter polaris sp. nov., isolated from Arctic soil.</title>
        <authorList>
            <person name="Dahal R.H."/>
        </authorList>
    </citation>
    <scope>NUCLEOTIDE SEQUENCE [LARGE SCALE GENOMIC DNA]</scope>
    <source>
        <strain evidence="2 3">RP-2-7</strain>
    </source>
</reference>
<name>A0A7Y0AC39_9BACT</name>